<name>K1VL18_TRIAC</name>
<dbReference type="SUPFAM" id="SSF81296">
    <property type="entry name" value="E set domains"/>
    <property type="match status" value="1"/>
</dbReference>
<dbReference type="InterPro" id="IPR039670">
    <property type="entry name" value="NPC2-like"/>
</dbReference>
<dbReference type="Gene3D" id="2.70.220.10">
    <property type="entry name" value="Ganglioside GM2 activator"/>
    <property type="match status" value="1"/>
</dbReference>
<dbReference type="CDD" id="cd00917">
    <property type="entry name" value="PG-PI_TP"/>
    <property type="match status" value="1"/>
</dbReference>
<proteinExistence type="inferred from homology"/>
<evidence type="ECO:0000259" key="9">
    <source>
        <dbReference type="SMART" id="SM00737"/>
    </source>
</evidence>
<dbReference type="GO" id="GO:0032366">
    <property type="term" value="P:intracellular sterol transport"/>
    <property type="evidence" value="ECO:0007669"/>
    <property type="project" value="InterPro"/>
</dbReference>
<dbReference type="InParanoid" id="K1VL18"/>
<dbReference type="InterPro" id="IPR036846">
    <property type="entry name" value="GM2-AP_sf"/>
</dbReference>
<dbReference type="HOGENOM" id="CLU_097982_3_0_1"/>
<dbReference type="Pfam" id="PF02221">
    <property type="entry name" value="E1_DerP2_DerF2"/>
    <property type="match status" value="1"/>
</dbReference>
<protein>
    <recommendedName>
        <fullName evidence="4">Phosphatidylglycerol/phosphatidylinositol transfer protein</fullName>
    </recommendedName>
</protein>
<feature type="signal peptide" evidence="8">
    <location>
        <begin position="1"/>
        <end position="18"/>
    </location>
</feature>
<evidence type="ECO:0000256" key="3">
    <source>
        <dbReference type="ARBA" id="ARBA00011245"/>
    </source>
</evidence>
<dbReference type="FunCoup" id="K1VL18">
    <property type="interactions" value="1"/>
</dbReference>
<dbReference type="OrthoDB" id="6409159at2759"/>
<organism evidence="10 11">
    <name type="scientific">Trichosporon asahii var. asahii (strain CBS 8904)</name>
    <name type="common">Yeast</name>
    <dbReference type="NCBI Taxonomy" id="1220162"/>
    <lineage>
        <taxon>Eukaryota</taxon>
        <taxon>Fungi</taxon>
        <taxon>Dikarya</taxon>
        <taxon>Basidiomycota</taxon>
        <taxon>Agaricomycotina</taxon>
        <taxon>Tremellomycetes</taxon>
        <taxon>Trichosporonales</taxon>
        <taxon>Trichosporonaceae</taxon>
        <taxon>Trichosporon</taxon>
    </lineage>
</organism>
<comment type="function">
    <text evidence="1">Catalyzes the intermembrane transfer of phosphatidylglycerol and phosphatidylinositol.</text>
</comment>
<reference evidence="10 11" key="1">
    <citation type="journal article" date="2012" name="Eukaryot. Cell">
        <title>Genome sequence of the Trichosporon asahii environmental strain CBS 8904.</title>
        <authorList>
            <person name="Yang R.Y."/>
            <person name="Li H.T."/>
            <person name="Zhu H."/>
            <person name="Zhou G.P."/>
            <person name="Wang M."/>
            <person name="Wang L."/>
        </authorList>
    </citation>
    <scope>NUCLEOTIDE SEQUENCE [LARGE SCALE GENOMIC DNA]</scope>
    <source>
        <strain evidence="10 11">CBS 8904</strain>
    </source>
</reference>
<sequence>MRIAALALLPLLAVPAAADLAQDAFQWAADIIDGNSAPAPKSDDVHIMDGWKWTDCGLPTDAITIENIELSPDPPKPGKNLTVTVHGTANEKIKEGAYADVTVKLGLIKLIQKRFDVCEEARNANASIQCPIEKGDYTVVQEVALPKEIPQDGRANISAKFVVNVRGYTADDDDMVCLDLAVDFTNPDKFW</sequence>
<evidence type="ECO:0000256" key="7">
    <source>
        <dbReference type="ARBA" id="ARBA00023055"/>
    </source>
</evidence>
<dbReference type="OMA" id="ASKYSYW"/>
<dbReference type="eggNOG" id="KOG4680">
    <property type="taxonomic scope" value="Eukaryota"/>
</dbReference>
<dbReference type="FunFam" id="2.70.220.10:FF:000002">
    <property type="entry name" value="Phosphatidylglycerol/phosphatidylinositol transfer protein"/>
    <property type="match status" value="1"/>
</dbReference>
<evidence type="ECO:0000256" key="8">
    <source>
        <dbReference type="SAM" id="SignalP"/>
    </source>
</evidence>
<dbReference type="PANTHER" id="PTHR11306">
    <property type="entry name" value="NIEMANN PICK TYPE C2 PROTEIN NPC2-RELATED"/>
    <property type="match status" value="1"/>
</dbReference>
<accession>K1VL18</accession>
<dbReference type="PANTHER" id="PTHR11306:SF0">
    <property type="entry name" value="PHOSPHATIDYLGLYCEROL_PHOSPHATIDYLINOSITOL TRANSFER PROTEIN"/>
    <property type="match status" value="1"/>
</dbReference>
<feature type="chain" id="PRO_5003854206" description="Phosphatidylglycerol/phosphatidylinositol transfer protein" evidence="8">
    <location>
        <begin position="19"/>
        <end position="191"/>
    </location>
</feature>
<dbReference type="InterPro" id="IPR033917">
    <property type="entry name" value="ML_PG-PI_TP"/>
</dbReference>
<evidence type="ECO:0000256" key="4">
    <source>
        <dbReference type="ARBA" id="ARBA00016056"/>
    </source>
</evidence>
<dbReference type="STRING" id="1220162.K1VL18"/>
<dbReference type="Proteomes" id="UP000006757">
    <property type="component" value="Unassembled WGS sequence"/>
</dbReference>
<comment type="caution">
    <text evidence="10">The sequence shown here is derived from an EMBL/GenBank/DDBJ whole genome shotgun (WGS) entry which is preliminary data.</text>
</comment>
<dbReference type="FunFam" id="2.70.220.10:FF:000004">
    <property type="entry name" value="Related to phosphatidylglycerol/phosphatidylinositol transfer protein"/>
    <property type="match status" value="1"/>
</dbReference>
<comment type="similarity">
    <text evidence="2">Belongs to the NPC2 family.</text>
</comment>
<evidence type="ECO:0000256" key="1">
    <source>
        <dbReference type="ARBA" id="ARBA00002053"/>
    </source>
</evidence>
<gene>
    <name evidence="10" type="ORF">A1Q2_08194</name>
</gene>
<evidence type="ECO:0000256" key="6">
    <source>
        <dbReference type="ARBA" id="ARBA00022729"/>
    </source>
</evidence>
<dbReference type="GO" id="GO:0032934">
    <property type="term" value="F:sterol binding"/>
    <property type="evidence" value="ECO:0007669"/>
    <property type="project" value="InterPro"/>
</dbReference>
<keyword evidence="11" id="KW-1185">Reference proteome</keyword>
<dbReference type="InterPro" id="IPR003172">
    <property type="entry name" value="ML_dom"/>
</dbReference>
<feature type="domain" description="MD-2-related lipid-recognition" evidence="9">
    <location>
        <begin position="53"/>
        <end position="182"/>
    </location>
</feature>
<evidence type="ECO:0000313" key="10">
    <source>
        <dbReference type="EMBL" id="EKC97457.1"/>
    </source>
</evidence>
<keyword evidence="6 8" id="KW-0732">Signal</keyword>
<keyword evidence="7" id="KW-0445">Lipid transport</keyword>
<dbReference type="InterPro" id="IPR014756">
    <property type="entry name" value="Ig_E-set"/>
</dbReference>
<evidence type="ECO:0000256" key="5">
    <source>
        <dbReference type="ARBA" id="ARBA00022448"/>
    </source>
</evidence>
<dbReference type="AlphaFoldDB" id="K1VL18"/>
<dbReference type="SMART" id="SM00737">
    <property type="entry name" value="ML"/>
    <property type="match status" value="1"/>
</dbReference>
<evidence type="ECO:0000313" key="11">
    <source>
        <dbReference type="Proteomes" id="UP000006757"/>
    </source>
</evidence>
<evidence type="ECO:0000256" key="2">
    <source>
        <dbReference type="ARBA" id="ARBA00006370"/>
    </source>
</evidence>
<keyword evidence="5" id="KW-0813">Transport</keyword>
<comment type="subunit">
    <text evidence="3">Monomer.</text>
</comment>
<dbReference type="EMBL" id="AMBO01000410">
    <property type="protein sequence ID" value="EKC97457.1"/>
    <property type="molecule type" value="Genomic_DNA"/>
</dbReference>